<reference evidence="1 2" key="1">
    <citation type="submission" date="2020-08" db="EMBL/GenBank/DDBJ databases">
        <title>Genomic Encyclopedia of Type Strains, Phase IV (KMG-V): Genome sequencing to study the core and pangenomes of soil and plant-associated prokaryotes.</title>
        <authorList>
            <person name="Whitman W."/>
        </authorList>
    </citation>
    <scope>NUCLEOTIDE SEQUENCE [LARGE SCALE GENOMIC DNA]</scope>
    <source>
        <strain evidence="1 2">SEMIA 402</strain>
    </source>
</reference>
<accession>A0A7W6RHZ2</accession>
<gene>
    <name evidence="1" type="ORF">GGE12_000038</name>
</gene>
<dbReference type="Proteomes" id="UP000533641">
    <property type="component" value="Unassembled WGS sequence"/>
</dbReference>
<protein>
    <submittedName>
        <fullName evidence="1">Uncharacterized protein</fullName>
    </submittedName>
</protein>
<dbReference type="AlphaFoldDB" id="A0A7W6RHZ2"/>
<proteinExistence type="predicted"/>
<dbReference type="EMBL" id="JACIGM010000001">
    <property type="protein sequence ID" value="MBB4272296.1"/>
    <property type="molecule type" value="Genomic_DNA"/>
</dbReference>
<name>A0A7W6RHZ2_9HYPH</name>
<evidence type="ECO:0000313" key="1">
    <source>
        <dbReference type="EMBL" id="MBB4272296.1"/>
    </source>
</evidence>
<evidence type="ECO:0000313" key="2">
    <source>
        <dbReference type="Proteomes" id="UP000533641"/>
    </source>
</evidence>
<organism evidence="1 2">
    <name type="scientific">Rhizobium mongolense</name>
    <dbReference type="NCBI Taxonomy" id="57676"/>
    <lineage>
        <taxon>Bacteria</taxon>
        <taxon>Pseudomonadati</taxon>
        <taxon>Pseudomonadota</taxon>
        <taxon>Alphaproteobacteria</taxon>
        <taxon>Hyphomicrobiales</taxon>
        <taxon>Rhizobiaceae</taxon>
        <taxon>Rhizobium/Agrobacterium group</taxon>
        <taxon>Rhizobium</taxon>
    </lineage>
</organism>
<sequence length="46" mass="5383">MAARILFVRRREDFVRITTTASSIADVEQITKALGRLNEHFRHKMP</sequence>
<comment type="caution">
    <text evidence="1">The sequence shown here is derived from an EMBL/GenBank/DDBJ whole genome shotgun (WGS) entry which is preliminary data.</text>
</comment>